<protein>
    <recommendedName>
        <fullName evidence="3">Peptidase A1 domain-containing protein</fullName>
    </recommendedName>
</protein>
<dbReference type="EMBL" id="BABT02000240">
    <property type="protein sequence ID" value="GAA99830.1"/>
    <property type="molecule type" value="Genomic_DNA"/>
</dbReference>
<name>G7EAH0_MIXOS</name>
<accession>G7EAH0</accession>
<evidence type="ECO:0000256" key="2">
    <source>
        <dbReference type="SAM" id="MobiDB-lite"/>
    </source>
</evidence>
<organism evidence="4 5">
    <name type="scientific">Mixia osmundae (strain CBS 9802 / IAM 14324 / JCM 22182 / KY 12970)</name>
    <dbReference type="NCBI Taxonomy" id="764103"/>
    <lineage>
        <taxon>Eukaryota</taxon>
        <taxon>Fungi</taxon>
        <taxon>Dikarya</taxon>
        <taxon>Basidiomycota</taxon>
        <taxon>Pucciniomycotina</taxon>
        <taxon>Mixiomycetes</taxon>
        <taxon>Mixiales</taxon>
        <taxon>Mixiaceae</taxon>
        <taxon>Mixia</taxon>
    </lineage>
</organism>
<evidence type="ECO:0000313" key="4">
    <source>
        <dbReference type="EMBL" id="GAA99830.1"/>
    </source>
</evidence>
<dbReference type="MEROPS" id="A01.057"/>
<dbReference type="HOGENOM" id="CLU_054801_0_0_1"/>
<dbReference type="InterPro" id="IPR033121">
    <property type="entry name" value="PEPTIDASE_A1"/>
</dbReference>
<dbReference type="Gene3D" id="2.40.70.10">
    <property type="entry name" value="Acid Proteases"/>
    <property type="match status" value="1"/>
</dbReference>
<reference evidence="4 5" key="1">
    <citation type="journal article" date="2011" name="J. Gen. Appl. Microbiol.">
        <title>Draft genome sequencing of the enigmatic basidiomycete Mixia osmundae.</title>
        <authorList>
            <person name="Nishida H."/>
            <person name="Nagatsuka Y."/>
            <person name="Sugiyama J."/>
        </authorList>
    </citation>
    <scope>NUCLEOTIDE SEQUENCE [LARGE SCALE GENOMIC DNA]</scope>
    <source>
        <strain evidence="5">CBS 9802 / IAM 14324 / JCM 22182 / KY 12970</strain>
    </source>
</reference>
<dbReference type="PROSITE" id="PS51767">
    <property type="entry name" value="PEPTIDASE_A1"/>
    <property type="match status" value="1"/>
</dbReference>
<evidence type="ECO:0000259" key="3">
    <source>
        <dbReference type="PROSITE" id="PS51767"/>
    </source>
</evidence>
<dbReference type="GO" id="GO:0004190">
    <property type="term" value="F:aspartic-type endopeptidase activity"/>
    <property type="evidence" value="ECO:0007669"/>
    <property type="project" value="InterPro"/>
</dbReference>
<dbReference type="PANTHER" id="PTHR47966">
    <property type="entry name" value="BETA-SITE APP-CLEAVING ENZYME, ISOFORM A-RELATED"/>
    <property type="match status" value="1"/>
</dbReference>
<feature type="domain" description="Peptidase A1" evidence="3">
    <location>
        <begin position="1"/>
        <end position="409"/>
    </location>
</feature>
<dbReference type="Pfam" id="PF00026">
    <property type="entry name" value="Asp"/>
    <property type="match status" value="1"/>
</dbReference>
<feature type="region of interest" description="Disordered" evidence="2">
    <location>
        <begin position="1"/>
        <end position="74"/>
    </location>
</feature>
<dbReference type="InterPro" id="IPR021109">
    <property type="entry name" value="Peptidase_aspartic_dom_sf"/>
</dbReference>
<comment type="similarity">
    <text evidence="1">Belongs to the peptidase A1 family.</text>
</comment>
<sequence length="416" mass="44176">MALAQNERQSDRQLRSTSLQPETRDAQAGVKITLPEPASPNLRLSLHTSTKAASSKSGDLYSDSDAARRHKHRKTPVTAFGDASTFDYVEIAVVPITFIGASAATIDYKPQYGSQTSMHWADKHGITGVIYAGILLNSQVTLAPPNGPVLKDFKLGMLAATSVDFGIDYTNAAVTPDGMLGLALRAMSKGDINGAPASQTIEPIAEAMASQGLVSKRNAGVTLQINRRKTLTTQRDTGVLSFGAADTSLINGEFKYAPTELVFGNLSYWATRINIPALGLSDSSVSDNLAVIDTELYLTSLPATVYNNYIASIPGANLQAGFIVIPNESIKHMKPLELRLSTGASLSLPVSAQLLPDAVNVAQSGDPSKYALAIFDGSVDQTGGFLLGTSLLEYFTLHLDSAHSRIGFGVNANYKP</sequence>
<dbReference type="InterPro" id="IPR001461">
    <property type="entry name" value="Aspartic_peptidase_A1"/>
</dbReference>
<dbReference type="AlphaFoldDB" id="G7EAH0"/>
<dbReference type="GO" id="GO:0006508">
    <property type="term" value="P:proteolysis"/>
    <property type="evidence" value="ECO:0007669"/>
    <property type="project" value="InterPro"/>
</dbReference>
<evidence type="ECO:0000313" key="5">
    <source>
        <dbReference type="Proteomes" id="UP000009131"/>
    </source>
</evidence>
<dbReference type="PANTHER" id="PTHR47966:SF51">
    <property type="entry name" value="BETA-SITE APP-CLEAVING ENZYME, ISOFORM A-RELATED"/>
    <property type="match status" value="1"/>
</dbReference>
<feature type="compositionally biased region" description="Polar residues" evidence="2">
    <location>
        <begin position="46"/>
        <end position="57"/>
    </location>
</feature>
<reference evidence="4 5" key="2">
    <citation type="journal article" date="2012" name="Open Biol.">
        <title>Characteristics of nucleosomes and linker DNA regions on the genome of the basidiomycete Mixia osmundae revealed by mono- and dinucleosome mapping.</title>
        <authorList>
            <person name="Nishida H."/>
            <person name="Kondo S."/>
            <person name="Matsumoto T."/>
            <person name="Suzuki Y."/>
            <person name="Yoshikawa H."/>
            <person name="Taylor T.D."/>
            <person name="Sugiyama J."/>
        </authorList>
    </citation>
    <scope>NUCLEOTIDE SEQUENCE [LARGE SCALE GENOMIC DNA]</scope>
    <source>
        <strain evidence="5">CBS 9802 / IAM 14324 / JCM 22182 / KY 12970</strain>
    </source>
</reference>
<dbReference type="InParanoid" id="G7EAH0"/>
<gene>
    <name evidence="4" type="primary">Mo06533</name>
    <name evidence="4" type="ORF">E5Q_06533</name>
</gene>
<evidence type="ECO:0000256" key="1">
    <source>
        <dbReference type="ARBA" id="ARBA00007447"/>
    </source>
</evidence>
<proteinExistence type="inferred from homology"/>
<keyword evidence="5" id="KW-1185">Reference proteome</keyword>
<comment type="caution">
    <text evidence="4">The sequence shown here is derived from an EMBL/GenBank/DDBJ whole genome shotgun (WGS) entry which is preliminary data.</text>
</comment>
<dbReference type="SUPFAM" id="SSF50630">
    <property type="entry name" value="Acid proteases"/>
    <property type="match status" value="1"/>
</dbReference>
<dbReference type="Proteomes" id="UP000009131">
    <property type="component" value="Unassembled WGS sequence"/>
</dbReference>